<comment type="caution">
    <text evidence="3">Lacks conserved residue(s) required for the propagation of feature annotation.</text>
</comment>
<dbReference type="PANTHER" id="PTHR11474">
    <property type="entry name" value="TYROSINASE FAMILY MEMBER"/>
    <property type="match status" value="1"/>
</dbReference>
<organism evidence="8 9">
    <name type="scientific">Toxocara canis</name>
    <name type="common">Canine roundworm</name>
    <dbReference type="NCBI Taxonomy" id="6265"/>
    <lineage>
        <taxon>Eukaryota</taxon>
        <taxon>Metazoa</taxon>
        <taxon>Ecdysozoa</taxon>
        <taxon>Nematoda</taxon>
        <taxon>Chromadorea</taxon>
        <taxon>Rhabditida</taxon>
        <taxon>Spirurina</taxon>
        <taxon>Ascaridomorpha</taxon>
        <taxon>Ascaridoidea</taxon>
        <taxon>Toxocaridae</taxon>
        <taxon>Toxocara</taxon>
    </lineage>
</organism>
<feature type="disulfide bond" evidence="3">
    <location>
        <begin position="637"/>
        <end position="671"/>
    </location>
</feature>
<feature type="region of interest" description="Disordered" evidence="4">
    <location>
        <begin position="563"/>
        <end position="604"/>
    </location>
</feature>
<evidence type="ECO:0000256" key="1">
    <source>
        <dbReference type="ARBA" id="ARBA00022723"/>
    </source>
</evidence>
<evidence type="ECO:0000256" key="4">
    <source>
        <dbReference type="SAM" id="MobiDB-lite"/>
    </source>
</evidence>
<evidence type="ECO:0000313" key="7">
    <source>
        <dbReference type="EMBL" id="VDM44601.1"/>
    </source>
</evidence>
<evidence type="ECO:0000259" key="6">
    <source>
        <dbReference type="PROSITE" id="PS51670"/>
    </source>
</evidence>
<dbReference type="InterPro" id="IPR050316">
    <property type="entry name" value="Tyrosinase/Hemocyanin"/>
</dbReference>
<dbReference type="PROSITE" id="PS00497">
    <property type="entry name" value="TYROSINASE_1"/>
    <property type="match status" value="1"/>
</dbReference>
<evidence type="ECO:0000313" key="8">
    <source>
        <dbReference type="Proteomes" id="UP000050794"/>
    </source>
</evidence>
<dbReference type="PANTHER" id="PTHR11474:SF126">
    <property type="entry name" value="TYROSINASE-LIKE PROTEIN TYR-1-RELATED"/>
    <property type="match status" value="1"/>
</dbReference>
<dbReference type="Gene3D" id="1.10.1280.10">
    <property type="entry name" value="Di-copper center containing domain from catechol oxidase"/>
    <property type="match status" value="1"/>
</dbReference>
<dbReference type="InterPro" id="IPR008922">
    <property type="entry name" value="Di-copper_centre_dom_sf"/>
</dbReference>
<evidence type="ECO:0000256" key="2">
    <source>
        <dbReference type="ARBA" id="ARBA00023008"/>
    </source>
</evidence>
<evidence type="ECO:0000256" key="5">
    <source>
        <dbReference type="SAM" id="SignalP"/>
    </source>
</evidence>
<feature type="disulfide bond" evidence="3">
    <location>
        <begin position="681"/>
        <end position="715"/>
    </location>
</feature>
<dbReference type="GO" id="GO:0016491">
    <property type="term" value="F:oxidoreductase activity"/>
    <property type="evidence" value="ECO:0007669"/>
    <property type="project" value="InterPro"/>
</dbReference>
<dbReference type="PRINTS" id="PR00092">
    <property type="entry name" value="TYROSINASE"/>
</dbReference>
<dbReference type="Pfam" id="PF01549">
    <property type="entry name" value="ShK"/>
    <property type="match status" value="2"/>
</dbReference>
<keyword evidence="1" id="KW-0479">Metal-binding</keyword>
<feature type="signal peptide" evidence="5">
    <location>
        <begin position="1"/>
        <end position="17"/>
    </location>
</feature>
<dbReference type="Pfam" id="PF00264">
    <property type="entry name" value="Tyrosinase"/>
    <property type="match status" value="1"/>
</dbReference>
<evidence type="ECO:0000256" key="3">
    <source>
        <dbReference type="PROSITE-ProRule" id="PRU01005"/>
    </source>
</evidence>
<dbReference type="AlphaFoldDB" id="A0A183UXR0"/>
<feature type="region of interest" description="Disordered" evidence="4">
    <location>
        <begin position="509"/>
        <end position="546"/>
    </location>
</feature>
<name>A0A183UXR0_TOXCA</name>
<dbReference type="InterPro" id="IPR003582">
    <property type="entry name" value="ShKT_dom"/>
</dbReference>
<feature type="chain" id="PRO_5044553474" evidence="5">
    <location>
        <begin position="18"/>
        <end position="732"/>
    </location>
</feature>
<evidence type="ECO:0000313" key="9">
    <source>
        <dbReference type="WBParaSite" id="TCNE_0001328001-mRNA-1"/>
    </source>
</evidence>
<dbReference type="EMBL" id="UYWY01021649">
    <property type="protein sequence ID" value="VDM44601.1"/>
    <property type="molecule type" value="Genomic_DNA"/>
</dbReference>
<sequence>MLSACIPVMLLVTSISAQMMMPLDCNQAPFGFQELCFQLQRLDAISRQQWTMQQQQPQMLMNAPSVPGEPWLSPAVPQQSFQPSAYDCMDLQCLCPYFRGRVANGGVCLLQSGAPLRIAVRKEIRQMTDDERGRYFRVLQTLKRNGDYDTFAATHRDVAEASGAHSGPGFLPWHREHLKRVEIAIRLLDPSLAIPYWDSVMDSYLPDPRDSILWSPMIFGENDQFGNVVNGPFAGFRTLEGRPTITRNLGAEGSLFREKDLNDVYEQTAVENVLSYTAPLQSCPYPVNFRALEYTHGRVHNWVGGDMKPIPRSANDPVFYSHHSFVDYIFEQWRQMRQNRWQREQMYPPDLEACENPQHFANAVMRPFFNFINRNGLSNAYTDNMYTYAPRPTCSVRDPSCGSGFLFCDFRNGRPHCVSKIKMNGLCRGFEGENACYGGVCANGFCRPGTFQASVPTMPAFPVHLPTKGNETKGGSKSASLPDRAGGHSRVSTFINTISGLVSQAAPASHQLSVPTMPSPVHLPTKGNETKGGSKSASLPDRAGGHSRVSTFINTISGLASQAAPASHQLPASTMPSPVHLPTKGDETKGGSKSASLPDRAGGHSRASTFINTISGLVLQTAPPSHQLKSAPATSGCFNDDPCCSLWAARGDCPKNEKFMKKFCKRSCGVCKSALSNRKGCFDRHISCPYFHNRGDCTRKRQWMAENCQFSCGWCNFSPQKLCARVARMSRM</sequence>
<dbReference type="Proteomes" id="UP000050794">
    <property type="component" value="Unassembled WGS sequence"/>
</dbReference>
<dbReference type="SMART" id="SM00254">
    <property type="entry name" value="ShKT"/>
    <property type="match status" value="2"/>
</dbReference>
<reference evidence="9" key="1">
    <citation type="submission" date="2016-06" db="UniProtKB">
        <authorList>
            <consortium name="WormBaseParasite"/>
        </authorList>
    </citation>
    <scope>IDENTIFICATION</scope>
</reference>
<proteinExistence type="predicted"/>
<dbReference type="SUPFAM" id="SSF48056">
    <property type="entry name" value="Di-copper centre-containing domain"/>
    <property type="match status" value="1"/>
</dbReference>
<keyword evidence="8" id="KW-1185">Reference proteome</keyword>
<keyword evidence="5" id="KW-0732">Signal</keyword>
<protein>
    <submittedName>
        <fullName evidence="9">Putative tyrosinase-like protein tyr-1</fullName>
    </submittedName>
</protein>
<gene>
    <name evidence="7" type="ORF">TCNE_LOCUS13280</name>
</gene>
<dbReference type="PROSITE" id="PS00498">
    <property type="entry name" value="TYROSINASE_2"/>
    <property type="match status" value="1"/>
</dbReference>
<dbReference type="InterPro" id="IPR002227">
    <property type="entry name" value="Tyrosinase_Cu-bd"/>
</dbReference>
<accession>A0A183UXR0</accession>
<feature type="domain" description="ShKT" evidence="6">
    <location>
        <begin position="681"/>
        <end position="715"/>
    </location>
</feature>
<reference evidence="7 8" key="2">
    <citation type="submission" date="2018-11" db="EMBL/GenBank/DDBJ databases">
        <authorList>
            <consortium name="Pathogen Informatics"/>
        </authorList>
    </citation>
    <scope>NUCLEOTIDE SEQUENCE [LARGE SCALE GENOMIC DNA]</scope>
</reference>
<dbReference type="WBParaSite" id="TCNE_0001328001-mRNA-1">
    <property type="protein sequence ID" value="TCNE_0001328001-mRNA-1"/>
    <property type="gene ID" value="TCNE_0001328001"/>
</dbReference>
<keyword evidence="3" id="KW-1015">Disulfide bond</keyword>
<dbReference type="PROSITE" id="PS51670">
    <property type="entry name" value="SHKT"/>
    <property type="match status" value="2"/>
</dbReference>
<feature type="region of interest" description="Disordered" evidence="4">
    <location>
        <begin position="467"/>
        <end position="488"/>
    </location>
</feature>
<dbReference type="GO" id="GO:0046872">
    <property type="term" value="F:metal ion binding"/>
    <property type="evidence" value="ECO:0007669"/>
    <property type="project" value="UniProtKB-KW"/>
</dbReference>
<keyword evidence="2" id="KW-0186">Copper</keyword>
<feature type="domain" description="ShKT" evidence="6">
    <location>
        <begin position="637"/>
        <end position="671"/>
    </location>
</feature>